<evidence type="ECO:0000313" key="2">
    <source>
        <dbReference type="Proteomes" id="UP000299102"/>
    </source>
</evidence>
<keyword evidence="2" id="KW-1185">Reference proteome</keyword>
<evidence type="ECO:0000313" key="1">
    <source>
        <dbReference type="EMBL" id="GBP28244.1"/>
    </source>
</evidence>
<accession>A0A4C1UQX1</accession>
<dbReference type="EMBL" id="BGZK01000204">
    <property type="protein sequence ID" value="GBP28244.1"/>
    <property type="molecule type" value="Genomic_DNA"/>
</dbReference>
<dbReference type="Proteomes" id="UP000299102">
    <property type="component" value="Unassembled WGS sequence"/>
</dbReference>
<name>A0A4C1UQX1_EUMVA</name>
<sequence length="145" mass="15892">MEVMIIVDGARMKHLLACLGSKIDLNAVTDDLWHPPPLLTEPPVQDKQKDQDFGELLICFVRVPKKLDIADTLMNSSNIKFTRTTEDDQGSLSVEIPGKRVKRAANKTRIQLRLGTACNGITGRQHPPAASGAELHLAPPACGRF</sequence>
<reference evidence="1 2" key="1">
    <citation type="journal article" date="2019" name="Commun. Biol.">
        <title>The bagworm genome reveals a unique fibroin gene that provides high tensile strength.</title>
        <authorList>
            <person name="Kono N."/>
            <person name="Nakamura H."/>
            <person name="Ohtoshi R."/>
            <person name="Tomita M."/>
            <person name="Numata K."/>
            <person name="Arakawa K."/>
        </authorList>
    </citation>
    <scope>NUCLEOTIDE SEQUENCE [LARGE SCALE GENOMIC DNA]</scope>
</reference>
<gene>
    <name evidence="1" type="ORF">EVAR_19093_1</name>
</gene>
<proteinExistence type="predicted"/>
<dbReference type="AlphaFoldDB" id="A0A4C1UQX1"/>
<organism evidence="1 2">
    <name type="scientific">Eumeta variegata</name>
    <name type="common">Bagworm moth</name>
    <name type="synonym">Eumeta japonica</name>
    <dbReference type="NCBI Taxonomy" id="151549"/>
    <lineage>
        <taxon>Eukaryota</taxon>
        <taxon>Metazoa</taxon>
        <taxon>Ecdysozoa</taxon>
        <taxon>Arthropoda</taxon>
        <taxon>Hexapoda</taxon>
        <taxon>Insecta</taxon>
        <taxon>Pterygota</taxon>
        <taxon>Neoptera</taxon>
        <taxon>Endopterygota</taxon>
        <taxon>Lepidoptera</taxon>
        <taxon>Glossata</taxon>
        <taxon>Ditrysia</taxon>
        <taxon>Tineoidea</taxon>
        <taxon>Psychidae</taxon>
        <taxon>Oiketicinae</taxon>
        <taxon>Eumeta</taxon>
    </lineage>
</organism>
<comment type="caution">
    <text evidence="1">The sequence shown here is derived from an EMBL/GenBank/DDBJ whole genome shotgun (WGS) entry which is preliminary data.</text>
</comment>
<protein>
    <submittedName>
        <fullName evidence="1">Uncharacterized protein</fullName>
    </submittedName>
</protein>